<comment type="caution">
    <text evidence="1">The sequence shown here is derived from an EMBL/GenBank/DDBJ whole genome shotgun (WGS) entry which is preliminary data.</text>
</comment>
<evidence type="ECO:0000313" key="1">
    <source>
        <dbReference type="EMBL" id="TGJ77462.1"/>
    </source>
</evidence>
<protein>
    <submittedName>
        <fullName evidence="1">Uncharacterized protein</fullName>
    </submittedName>
</protein>
<evidence type="ECO:0000313" key="2">
    <source>
        <dbReference type="Proteomes" id="UP000297714"/>
    </source>
</evidence>
<keyword evidence="2" id="KW-1185">Reference proteome</keyword>
<accession>A0A4Z0YL03</accession>
<reference evidence="1 2" key="1">
    <citation type="submission" date="2019-04" db="EMBL/GenBank/DDBJ databases">
        <authorList>
            <person name="Poehlein A."/>
            <person name="Bengelsdorf F.R."/>
            <person name="Duerre P."/>
            <person name="Daniel R."/>
        </authorList>
    </citation>
    <scope>NUCLEOTIDE SEQUENCE [LARGE SCALE GENOMIC DNA]</scope>
    <source>
        <strain evidence="1 2">BS-1</strain>
    </source>
</reference>
<organism evidence="1 2">
    <name type="scientific">Caproiciproducens galactitolivorans</name>
    <dbReference type="NCBI Taxonomy" id="642589"/>
    <lineage>
        <taxon>Bacteria</taxon>
        <taxon>Bacillati</taxon>
        <taxon>Bacillota</taxon>
        <taxon>Clostridia</taxon>
        <taxon>Eubacteriales</taxon>
        <taxon>Acutalibacteraceae</taxon>
        <taxon>Caproiciproducens</taxon>
    </lineage>
</organism>
<dbReference type="AlphaFoldDB" id="A0A4Z0YL03"/>
<dbReference type="Proteomes" id="UP000297714">
    <property type="component" value="Unassembled WGS sequence"/>
</dbReference>
<gene>
    <name evidence="1" type="ORF">CAGA_08320</name>
</gene>
<dbReference type="EMBL" id="SRMQ01000002">
    <property type="protein sequence ID" value="TGJ77462.1"/>
    <property type="molecule type" value="Genomic_DNA"/>
</dbReference>
<proteinExistence type="predicted"/>
<name>A0A4Z0YL03_9FIRM</name>
<sequence length="84" mass="10017">MKYIGKIISYPTKLFVNNRIYIPKEYLHFYGISEINDELFFKTSDRQLFYQPSYLCRKEAIHTSLAPLLGDWLLYLFRGLENTG</sequence>